<accession>A0A9D2TCL4</accession>
<reference evidence="1" key="1">
    <citation type="journal article" date="2021" name="PeerJ">
        <title>Extensive microbial diversity within the chicken gut microbiome revealed by metagenomics and culture.</title>
        <authorList>
            <person name="Gilroy R."/>
            <person name="Ravi A."/>
            <person name="Getino M."/>
            <person name="Pursley I."/>
            <person name="Horton D.L."/>
            <person name="Alikhan N.F."/>
            <person name="Baker D."/>
            <person name="Gharbi K."/>
            <person name="Hall N."/>
            <person name="Watson M."/>
            <person name="Adriaenssens E.M."/>
            <person name="Foster-Nyarko E."/>
            <person name="Jarju S."/>
            <person name="Secka A."/>
            <person name="Antonio M."/>
            <person name="Oren A."/>
            <person name="Chaudhuri R.R."/>
            <person name="La Ragione R."/>
            <person name="Hildebrand F."/>
            <person name="Pallen M.J."/>
        </authorList>
    </citation>
    <scope>NUCLEOTIDE SEQUENCE</scope>
    <source>
        <strain evidence="1">CHK198-12963</strain>
    </source>
</reference>
<gene>
    <name evidence="1" type="ORF">H9931_02255</name>
</gene>
<sequence length="75" mass="8758">MKKQDPLKRQLDNIRVLIEEAKIRNNFNDEQLAAYPGMSDRTLRDKRADPSSLTFGKLLILLELTGRKIKFVEKE</sequence>
<evidence type="ECO:0000313" key="2">
    <source>
        <dbReference type="Proteomes" id="UP000823863"/>
    </source>
</evidence>
<evidence type="ECO:0000313" key="1">
    <source>
        <dbReference type="EMBL" id="HJC65530.1"/>
    </source>
</evidence>
<organism evidence="1 2">
    <name type="scientific">Candidatus Enterocloster excrementigallinarum</name>
    <dbReference type="NCBI Taxonomy" id="2838558"/>
    <lineage>
        <taxon>Bacteria</taxon>
        <taxon>Bacillati</taxon>
        <taxon>Bacillota</taxon>
        <taxon>Clostridia</taxon>
        <taxon>Lachnospirales</taxon>
        <taxon>Lachnospiraceae</taxon>
        <taxon>Enterocloster</taxon>
    </lineage>
</organism>
<reference evidence="1" key="2">
    <citation type="submission" date="2021-04" db="EMBL/GenBank/DDBJ databases">
        <authorList>
            <person name="Gilroy R."/>
        </authorList>
    </citation>
    <scope>NUCLEOTIDE SEQUENCE</scope>
    <source>
        <strain evidence="1">CHK198-12963</strain>
    </source>
</reference>
<dbReference type="AlphaFoldDB" id="A0A9D2TCL4"/>
<dbReference type="EMBL" id="DWWB01000007">
    <property type="protein sequence ID" value="HJC65530.1"/>
    <property type="molecule type" value="Genomic_DNA"/>
</dbReference>
<protein>
    <submittedName>
        <fullName evidence="1">Uncharacterized protein</fullName>
    </submittedName>
</protein>
<dbReference type="Proteomes" id="UP000823863">
    <property type="component" value="Unassembled WGS sequence"/>
</dbReference>
<comment type="caution">
    <text evidence="1">The sequence shown here is derived from an EMBL/GenBank/DDBJ whole genome shotgun (WGS) entry which is preliminary data.</text>
</comment>
<proteinExistence type="predicted"/>
<name>A0A9D2TCL4_9FIRM</name>